<name>A0ABD2BAY3_VESMC</name>
<organism evidence="1 2">
    <name type="scientific">Vespula maculifrons</name>
    <name type="common">Eastern yellow jacket</name>
    <name type="synonym">Wasp</name>
    <dbReference type="NCBI Taxonomy" id="7453"/>
    <lineage>
        <taxon>Eukaryota</taxon>
        <taxon>Metazoa</taxon>
        <taxon>Ecdysozoa</taxon>
        <taxon>Arthropoda</taxon>
        <taxon>Hexapoda</taxon>
        <taxon>Insecta</taxon>
        <taxon>Pterygota</taxon>
        <taxon>Neoptera</taxon>
        <taxon>Endopterygota</taxon>
        <taxon>Hymenoptera</taxon>
        <taxon>Apocrita</taxon>
        <taxon>Aculeata</taxon>
        <taxon>Vespoidea</taxon>
        <taxon>Vespidae</taxon>
        <taxon>Vespinae</taxon>
        <taxon>Vespula</taxon>
    </lineage>
</organism>
<dbReference type="AlphaFoldDB" id="A0ABD2BAY3"/>
<dbReference type="Proteomes" id="UP001607303">
    <property type="component" value="Unassembled WGS sequence"/>
</dbReference>
<gene>
    <name evidence="1" type="ORF">V1477_015708</name>
</gene>
<comment type="caution">
    <text evidence="1">The sequence shown here is derived from an EMBL/GenBank/DDBJ whole genome shotgun (WGS) entry which is preliminary data.</text>
</comment>
<proteinExistence type="predicted"/>
<keyword evidence="2" id="KW-1185">Reference proteome</keyword>
<dbReference type="EMBL" id="JAYRBN010000091">
    <property type="protein sequence ID" value="KAL2729897.1"/>
    <property type="molecule type" value="Genomic_DNA"/>
</dbReference>
<evidence type="ECO:0000313" key="1">
    <source>
        <dbReference type="EMBL" id="KAL2729897.1"/>
    </source>
</evidence>
<reference evidence="1 2" key="1">
    <citation type="journal article" date="2024" name="Ann. Entomol. Soc. Am.">
        <title>Genomic analyses of the southern and eastern yellowjacket wasps (Hymenoptera: Vespidae) reveal evolutionary signatures of social life.</title>
        <authorList>
            <person name="Catto M.A."/>
            <person name="Caine P.B."/>
            <person name="Orr S.E."/>
            <person name="Hunt B.G."/>
            <person name="Goodisman M.A.D."/>
        </authorList>
    </citation>
    <scope>NUCLEOTIDE SEQUENCE [LARGE SCALE GENOMIC DNA]</scope>
    <source>
        <strain evidence="1">232</strain>
        <tissue evidence="1">Head and thorax</tissue>
    </source>
</reference>
<evidence type="ECO:0000313" key="2">
    <source>
        <dbReference type="Proteomes" id="UP001607303"/>
    </source>
</evidence>
<sequence length="244" mass="27743">MQMHSKLITMIIKERDYPGHGPDKKQAQVFYRLEQQINSFKRRTPGGARNRRTRAITCYRWQRADHNVVYHLSSAPVCRPQYPGDYIVPNECIYLCRFSNAKEDIRYILKFKGRYCTKPSKAMRIETVYTRLRFVVCRAYSRSDIVENAINDRYRECPRGGCREEAAERLGRKTGTGTLRQESRQGQLADPIVLQTIQHSGRSDLHLRPVGGTVAVTTATATAAAAAAAAAADSIKATMDERRE</sequence>
<protein>
    <submittedName>
        <fullName evidence="1">Uncharacterized protein</fullName>
    </submittedName>
</protein>
<accession>A0ABD2BAY3</accession>